<reference evidence="2" key="5">
    <citation type="journal article" date="2021" name="G3 (Bethesda)">
        <title>Aegilops tauschii genome assembly Aet v5.0 features greater sequence contiguity and improved annotation.</title>
        <authorList>
            <person name="Wang L."/>
            <person name="Zhu T."/>
            <person name="Rodriguez J.C."/>
            <person name="Deal K.R."/>
            <person name="Dubcovsky J."/>
            <person name="McGuire P.E."/>
            <person name="Lux T."/>
            <person name="Spannagl M."/>
            <person name="Mayer K.F.X."/>
            <person name="Baldrich P."/>
            <person name="Meyers B.C."/>
            <person name="Huo N."/>
            <person name="Gu Y.Q."/>
            <person name="Zhou H."/>
            <person name="Devos K.M."/>
            <person name="Bennetzen J.L."/>
            <person name="Unver T."/>
            <person name="Budak H."/>
            <person name="Gulick P.J."/>
            <person name="Galiba G."/>
            <person name="Kalapos B."/>
            <person name="Nelson D.R."/>
            <person name="Li P."/>
            <person name="You F.M."/>
            <person name="Luo M.C."/>
            <person name="Dvorak J."/>
        </authorList>
    </citation>
    <scope>NUCLEOTIDE SEQUENCE [LARGE SCALE GENOMIC DNA]</scope>
    <source>
        <strain evidence="2">cv. AL8/78</strain>
    </source>
</reference>
<reference evidence="2" key="3">
    <citation type="journal article" date="2017" name="Nature">
        <title>Genome sequence of the progenitor of the wheat D genome Aegilops tauschii.</title>
        <authorList>
            <person name="Luo M.C."/>
            <person name="Gu Y.Q."/>
            <person name="Puiu D."/>
            <person name="Wang H."/>
            <person name="Twardziok S.O."/>
            <person name="Deal K.R."/>
            <person name="Huo N."/>
            <person name="Zhu T."/>
            <person name="Wang L."/>
            <person name="Wang Y."/>
            <person name="McGuire P.E."/>
            <person name="Liu S."/>
            <person name="Long H."/>
            <person name="Ramasamy R.K."/>
            <person name="Rodriguez J.C."/>
            <person name="Van S.L."/>
            <person name="Yuan L."/>
            <person name="Wang Z."/>
            <person name="Xia Z."/>
            <person name="Xiao L."/>
            <person name="Anderson O.D."/>
            <person name="Ouyang S."/>
            <person name="Liang Y."/>
            <person name="Zimin A.V."/>
            <person name="Pertea G."/>
            <person name="Qi P."/>
            <person name="Bennetzen J.L."/>
            <person name="Dai X."/>
            <person name="Dawson M.W."/>
            <person name="Muller H.G."/>
            <person name="Kugler K."/>
            <person name="Rivarola-Duarte L."/>
            <person name="Spannagl M."/>
            <person name="Mayer K.F.X."/>
            <person name="Lu F.H."/>
            <person name="Bevan M.W."/>
            <person name="Leroy P."/>
            <person name="Li P."/>
            <person name="You F.M."/>
            <person name="Sun Q."/>
            <person name="Liu Z."/>
            <person name="Lyons E."/>
            <person name="Wicker T."/>
            <person name="Salzberg S.L."/>
            <person name="Devos K.M."/>
            <person name="Dvorak J."/>
        </authorList>
    </citation>
    <scope>NUCLEOTIDE SEQUENCE [LARGE SCALE GENOMIC DNA]</scope>
    <source>
        <strain evidence="2">cv. AL8/78</strain>
    </source>
</reference>
<dbReference type="EnsemblPlants" id="AET2Gv20007700.12">
    <property type="protein sequence ID" value="AET2Gv20007700.12"/>
    <property type="gene ID" value="AET2Gv20007700"/>
</dbReference>
<evidence type="ECO:0000256" key="1">
    <source>
        <dbReference type="SAM" id="Phobius"/>
    </source>
</evidence>
<keyword evidence="1" id="KW-0472">Membrane</keyword>
<evidence type="ECO:0000313" key="3">
    <source>
        <dbReference type="Proteomes" id="UP000015105"/>
    </source>
</evidence>
<accession>A0A453A6U3</accession>
<keyword evidence="1" id="KW-0812">Transmembrane</keyword>
<dbReference type="Gramene" id="AET2Gv20007700.12">
    <property type="protein sequence ID" value="AET2Gv20007700.12"/>
    <property type="gene ID" value="AET2Gv20007700"/>
</dbReference>
<keyword evidence="3" id="KW-1185">Reference proteome</keyword>
<dbReference type="Proteomes" id="UP000015105">
    <property type="component" value="Chromosome 2D"/>
</dbReference>
<reference evidence="2" key="4">
    <citation type="submission" date="2019-03" db="UniProtKB">
        <authorList>
            <consortium name="EnsemblPlants"/>
        </authorList>
    </citation>
    <scope>IDENTIFICATION</scope>
</reference>
<reference evidence="3" key="2">
    <citation type="journal article" date="2017" name="Nat. Plants">
        <title>The Aegilops tauschii genome reveals multiple impacts of transposons.</title>
        <authorList>
            <person name="Zhao G."/>
            <person name="Zou C."/>
            <person name="Li K."/>
            <person name="Wang K."/>
            <person name="Li T."/>
            <person name="Gao L."/>
            <person name="Zhang X."/>
            <person name="Wang H."/>
            <person name="Yang Z."/>
            <person name="Liu X."/>
            <person name="Jiang W."/>
            <person name="Mao L."/>
            <person name="Kong X."/>
            <person name="Jiao Y."/>
            <person name="Jia J."/>
        </authorList>
    </citation>
    <scope>NUCLEOTIDE SEQUENCE [LARGE SCALE GENOMIC DNA]</scope>
    <source>
        <strain evidence="3">cv. AL8/78</strain>
    </source>
</reference>
<keyword evidence="1" id="KW-1133">Transmembrane helix</keyword>
<name>A0A453A6U3_AEGTS</name>
<protein>
    <submittedName>
        <fullName evidence="2">Uncharacterized protein</fullName>
    </submittedName>
</protein>
<proteinExistence type="predicted"/>
<organism evidence="2 3">
    <name type="scientific">Aegilops tauschii subsp. strangulata</name>
    <name type="common">Goatgrass</name>
    <dbReference type="NCBI Taxonomy" id="200361"/>
    <lineage>
        <taxon>Eukaryota</taxon>
        <taxon>Viridiplantae</taxon>
        <taxon>Streptophyta</taxon>
        <taxon>Embryophyta</taxon>
        <taxon>Tracheophyta</taxon>
        <taxon>Spermatophyta</taxon>
        <taxon>Magnoliopsida</taxon>
        <taxon>Liliopsida</taxon>
        <taxon>Poales</taxon>
        <taxon>Poaceae</taxon>
        <taxon>BOP clade</taxon>
        <taxon>Pooideae</taxon>
        <taxon>Triticodae</taxon>
        <taxon>Triticeae</taxon>
        <taxon>Triticinae</taxon>
        <taxon>Aegilops</taxon>
    </lineage>
</organism>
<evidence type="ECO:0000313" key="2">
    <source>
        <dbReference type="EnsemblPlants" id="AET2Gv20007700.12"/>
    </source>
</evidence>
<dbReference type="AlphaFoldDB" id="A0A453A6U3"/>
<reference evidence="3" key="1">
    <citation type="journal article" date="2014" name="Science">
        <title>Ancient hybridizations among the ancestral genomes of bread wheat.</title>
        <authorList>
            <consortium name="International Wheat Genome Sequencing Consortium,"/>
            <person name="Marcussen T."/>
            <person name="Sandve S.R."/>
            <person name="Heier L."/>
            <person name="Spannagl M."/>
            <person name="Pfeifer M."/>
            <person name="Jakobsen K.S."/>
            <person name="Wulff B.B."/>
            <person name="Steuernagel B."/>
            <person name="Mayer K.F."/>
            <person name="Olsen O.A."/>
        </authorList>
    </citation>
    <scope>NUCLEOTIDE SEQUENCE [LARGE SCALE GENOMIC DNA]</scope>
    <source>
        <strain evidence="3">cv. AL8/78</strain>
    </source>
</reference>
<sequence>MLRKKKQKYCLVQKKRSLQLGISEACQPCDVTQNLLRCVHHFIHTVRAMGTRLHHLLKNSTLVMLLTEEIYTQLLSSSNVSEDWSRRCLSYLLFTVSLFTCLILALKLRLPFTGCNGHKTLDLLKYEMGLEPI</sequence>
<feature type="transmembrane region" description="Helical" evidence="1">
    <location>
        <begin position="88"/>
        <end position="106"/>
    </location>
</feature>